<evidence type="ECO:0000313" key="3">
    <source>
        <dbReference type="Proteomes" id="UP000078049"/>
    </source>
</evidence>
<protein>
    <submittedName>
        <fullName evidence="2">Uncharacterized protein</fullName>
    </submittedName>
</protein>
<dbReference type="AlphaFoldDB" id="A0A1A9H6U8"/>
<evidence type="ECO:0000256" key="1">
    <source>
        <dbReference type="SAM" id="Coils"/>
    </source>
</evidence>
<dbReference type="PATRIC" id="fig|210.2440.peg.56"/>
<feature type="coiled-coil region" evidence="1">
    <location>
        <begin position="14"/>
        <end position="118"/>
    </location>
</feature>
<reference evidence="2 3" key="1">
    <citation type="submission" date="2014-04" db="EMBL/GenBank/DDBJ databases">
        <title>Detecting global and local adaptation in a worldwide sample of Helicobacter pylori genomes.</title>
        <authorList>
            <person name="Montano V."/>
            <person name="Didelot X."/>
            <person name="Foll M."/>
            <person name="Linz B."/>
            <person name="Reinhardt R."/>
            <person name="Suerbaum S."/>
            <person name="Moodley Y."/>
            <person name="Jensen J.D."/>
        </authorList>
    </citation>
    <scope>NUCLEOTIDE SEQUENCE [LARGE SCALE GENOMIC DNA]</scope>
    <source>
        <strain evidence="3">ausabrJ05</strain>
    </source>
</reference>
<sequence length="124" mass="14576">MGAFMGWFGFGKVREELEARISGLENEKTELLRENENLAVKISELENEKTKLAKEIKALSTERDNLIASHKEETELERELERLLSLKNTDKNELDLQNMRFKNENRKLKEENITLKEQLSKLQQ</sequence>
<name>A0A1A9H6U8_HELPX</name>
<dbReference type="Proteomes" id="UP000078049">
    <property type="component" value="Chromosome"/>
</dbReference>
<evidence type="ECO:0000313" key="2">
    <source>
        <dbReference type="EMBL" id="ANH46347.1"/>
    </source>
</evidence>
<accession>A0A1A9H6U8</accession>
<dbReference type="EMBL" id="CP011485">
    <property type="protein sequence ID" value="ANH46347.1"/>
    <property type="molecule type" value="Genomic_DNA"/>
</dbReference>
<organism evidence="2 3">
    <name type="scientific">Helicobacter pylori</name>
    <name type="common">Campylobacter pylori</name>
    <dbReference type="NCBI Taxonomy" id="210"/>
    <lineage>
        <taxon>Bacteria</taxon>
        <taxon>Pseudomonadati</taxon>
        <taxon>Campylobacterota</taxon>
        <taxon>Epsilonproteobacteria</taxon>
        <taxon>Campylobacterales</taxon>
        <taxon>Helicobacteraceae</taxon>
        <taxon>Helicobacter</taxon>
    </lineage>
</organism>
<gene>
    <name evidence="2" type="ORF">AA973_00285</name>
</gene>
<keyword evidence="1" id="KW-0175">Coiled coil</keyword>
<proteinExistence type="predicted"/>